<name>A0A923ND78_9FIRM</name>
<evidence type="ECO:0000313" key="3">
    <source>
        <dbReference type="Proteomes" id="UP000644115"/>
    </source>
</evidence>
<evidence type="ECO:0000313" key="2">
    <source>
        <dbReference type="EMBL" id="MBC5999577.1"/>
    </source>
</evidence>
<accession>A0A923ND78</accession>
<gene>
    <name evidence="2" type="ORF">H8876_06155</name>
</gene>
<reference evidence="2" key="1">
    <citation type="submission" date="2020-08" db="EMBL/GenBank/DDBJ databases">
        <authorList>
            <person name="Liu C."/>
            <person name="Sun Q."/>
        </authorList>
    </citation>
    <scope>NUCLEOTIDE SEQUENCE</scope>
    <source>
        <strain evidence="2">BX16</strain>
    </source>
</reference>
<feature type="chain" id="PRO_5039017770" evidence="1">
    <location>
        <begin position="25"/>
        <end position="730"/>
    </location>
</feature>
<dbReference type="Pfam" id="PF13416">
    <property type="entry name" value="SBP_bac_8"/>
    <property type="match status" value="1"/>
</dbReference>
<keyword evidence="1" id="KW-0732">Signal</keyword>
<organism evidence="2 3">
    <name type="scientific">Lentihominibacter faecis</name>
    <dbReference type="NCBI Taxonomy" id="2764712"/>
    <lineage>
        <taxon>Bacteria</taxon>
        <taxon>Bacillati</taxon>
        <taxon>Bacillota</taxon>
        <taxon>Clostridia</taxon>
        <taxon>Peptostreptococcales</taxon>
        <taxon>Anaerovoracaceae</taxon>
        <taxon>Lentihominibacter</taxon>
    </lineage>
</organism>
<feature type="signal peptide" evidence="1">
    <location>
        <begin position="1"/>
        <end position="24"/>
    </location>
</feature>
<protein>
    <submittedName>
        <fullName evidence="2">Extracellular solute-binding protein</fullName>
    </submittedName>
</protein>
<dbReference type="Proteomes" id="UP000644115">
    <property type="component" value="Unassembled WGS sequence"/>
</dbReference>
<keyword evidence="3" id="KW-1185">Reference proteome</keyword>
<dbReference type="EMBL" id="JACRWC010000075">
    <property type="protein sequence ID" value="MBC5999577.1"/>
    <property type="molecule type" value="Genomic_DNA"/>
</dbReference>
<comment type="caution">
    <text evidence="2">The sequence shown here is derived from an EMBL/GenBank/DDBJ whole genome shotgun (WGS) entry which is preliminary data.</text>
</comment>
<proteinExistence type="predicted"/>
<dbReference type="RefSeq" id="WP_249286999.1">
    <property type="nucleotide sequence ID" value="NZ_JACRWC010000075.1"/>
</dbReference>
<evidence type="ECO:0000256" key="1">
    <source>
        <dbReference type="SAM" id="SignalP"/>
    </source>
</evidence>
<dbReference type="Gene3D" id="3.40.190.10">
    <property type="entry name" value="Periplasmic binding protein-like II"/>
    <property type="match status" value="3"/>
</dbReference>
<sequence>MNRNIMKIPAILMCVTFAILLCCACDPGDQSGYEEREISLPEGCDSIWDFNVADDGVMRIAVTEEETQKGYVWESRNCGESWERNWCYTDAMHITEPEKVDCPMFFSAKGDAVCTVADRSLDESECMDTRCFYIDSQGNAKELSNVMPRSEVSEALYIGDGFSDCSRIIDSENLLISNKSGETYLLNKGTNEITDCLLNSKNPLYSPEAFMVEGDQIYLLGVGDVIQYNSKEHAVEKKNDKTLELMKKAYVNSDKLAVLTAHKGDFYFFNEDGLKRFSDGKKQTFISKKEMSFVPSEVYGQTIVFDREEQVYLAINREGDSPQLFCYKQVSNKSQKEKKRLEVYTLQQDENVQKLVDHYQKENPDVQVDVTVGIEENGSKTLDDAIKKLNAGMMGGDGPDILFLDGLNVDAYVENHMLMRLDEDIEELHTESNFENIIDTYEWNGELYAVPVRFGLPIILSPHDDIVNAKTGTDFVNKTGEHQIEIGEYDFANDVRFYYQTFVDDKADHGTIDRKDVQEFLKNVKRMYNLEESQDNVHLSQLMLPPQQTGGMIGSLLGSSSLELDYIWQPQEIQMVQQLKDSTYGIVTSNQGTYYIPRMIVGISAATKQEKECREFVSYLLSRQGQKITGEAMGLSIDESVLEDTLQNLKPDQAEIADENVSRTLQLQELPEDVVLDFLQSAEDADRAANNNGTIMSIFMKYTEKYLNEEISYEKAVKEISDRLRLYAYE</sequence>
<dbReference type="AlphaFoldDB" id="A0A923ND78"/>
<dbReference type="SUPFAM" id="SSF53850">
    <property type="entry name" value="Periplasmic binding protein-like II"/>
    <property type="match status" value="1"/>
</dbReference>
<dbReference type="InterPro" id="IPR006059">
    <property type="entry name" value="SBP"/>
</dbReference>